<protein>
    <recommendedName>
        <fullName evidence="3">ESX-1 secretion-associated protein</fullName>
    </recommendedName>
</protein>
<keyword evidence="2" id="KW-1185">Reference proteome</keyword>
<dbReference type="Pfam" id="PF06013">
    <property type="entry name" value="WXG100"/>
    <property type="match status" value="1"/>
</dbReference>
<evidence type="ECO:0000313" key="1">
    <source>
        <dbReference type="EMBL" id="SRX91884.1"/>
    </source>
</evidence>
<sequence length="108" mass="11609">MDRDLRVNPADLRSWASQADTYAANLRSGHASAHERITTAQSGFIGASSAALAARLAHWEEETAAHHAELIVHSEHLRSAAKCYADTDDAEAVRLNDGASGLADRMNL</sequence>
<dbReference type="AlphaFoldDB" id="A0A1E3TIC4"/>
<organism evidence="1 2">
    <name type="scientific">Mycobacterium shimoidei</name>
    <dbReference type="NCBI Taxonomy" id="29313"/>
    <lineage>
        <taxon>Bacteria</taxon>
        <taxon>Bacillati</taxon>
        <taxon>Actinomycetota</taxon>
        <taxon>Actinomycetes</taxon>
        <taxon>Mycobacteriales</taxon>
        <taxon>Mycobacteriaceae</taxon>
        <taxon>Mycobacterium</taxon>
    </lineage>
</organism>
<dbReference type="STRING" id="29313.BHQ16_07020"/>
<dbReference type="InterPro" id="IPR036689">
    <property type="entry name" value="ESAT-6-like_sf"/>
</dbReference>
<dbReference type="SUPFAM" id="SSF140453">
    <property type="entry name" value="EsxAB dimer-like"/>
    <property type="match status" value="1"/>
</dbReference>
<dbReference type="EMBL" id="UEGW01000001">
    <property type="protein sequence ID" value="SRX91884.1"/>
    <property type="molecule type" value="Genomic_DNA"/>
</dbReference>
<dbReference type="RefSeq" id="WP_069395313.1">
    <property type="nucleotide sequence ID" value="NZ_JACKUN010000014.1"/>
</dbReference>
<dbReference type="InterPro" id="IPR010310">
    <property type="entry name" value="T7SS_ESAT-6-like"/>
</dbReference>
<gene>
    <name evidence="1" type="ORF">MSP7336_00105</name>
</gene>
<name>A0A1E3TIC4_MYCSH</name>
<dbReference type="Proteomes" id="UP000252015">
    <property type="component" value="Unassembled WGS sequence"/>
</dbReference>
<dbReference type="Gene3D" id="1.10.287.1060">
    <property type="entry name" value="ESAT-6-like"/>
    <property type="match status" value="1"/>
</dbReference>
<reference evidence="1 2" key="1">
    <citation type="submission" date="2018-05" db="EMBL/GenBank/DDBJ databases">
        <authorList>
            <consortium name="IHU Genomes"/>
        </authorList>
    </citation>
    <scope>NUCLEOTIDE SEQUENCE [LARGE SCALE GENOMIC DNA]</scope>
    <source>
        <strain evidence="1 2">P7336</strain>
    </source>
</reference>
<evidence type="ECO:0000313" key="2">
    <source>
        <dbReference type="Proteomes" id="UP000252015"/>
    </source>
</evidence>
<proteinExistence type="predicted"/>
<evidence type="ECO:0008006" key="3">
    <source>
        <dbReference type="Google" id="ProtNLM"/>
    </source>
</evidence>
<accession>A0A1E3TIC4</accession>